<reference evidence="1" key="1">
    <citation type="journal article" date="2022" name="Plant J.">
        <title>Strategies of tolerance reflected in two North American maple genomes.</title>
        <authorList>
            <person name="McEvoy S.L."/>
            <person name="Sezen U.U."/>
            <person name="Trouern-Trend A."/>
            <person name="McMahon S.M."/>
            <person name="Schaberg P.G."/>
            <person name="Yang J."/>
            <person name="Wegrzyn J.L."/>
            <person name="Swenson N.G."/>
        </authorList>
    </citation>
    <scope>NUCLEOTIDE SEQUENCE</scope>
    <source>
        <strain evidence="1">91603</strain>
    </source>
</reference>
<dbReference type="AlphaFoldDB" id="A0AAD5NZR1"/>
<protein>
    <submittedName>
        <fullName evidence="1">Uncharacterized protein</fullName>
    </submittedName>
</protein>
<gene>
    <name evidence="1" type="ORF">LWI28_008052</name>
</gene>
<name>A0AAD5NZR1_ACENE</name>
<sequence>MVNNEAERANPGDASRRDTDIWAAIYKQRQSMERLEAMLQQLLERPTNPNTPNDNTHALPIEMELRELPLTALEVDACLEQRNTCSLKISVIKTLMRTLRVTKGIESLGYIDINLNDVVYNGRIKEKYHLINLKYRVLHVEMLWKAI</sequence>
<evidence type="ECO:0000313" key="2">
    <source>
        <dbReference type="Proteomes" id="UP001064489"/>
    </source>
</evidence>
<reference evidence="1" key="2">
    <citation type="submission" date="2023-02" db="EMBL/GenBank/DDBJ databases">
        <authorList>
            <person name="Swenson N.G."/>
            <person name="Wegrzyn J.L."/>
            <person name="Mcevoy S.L."/>
        </authorList>
    </citation>
    <scope>NUCLEOTIDE SEQUENCE</scope>
    <source>
        <strain evidence="1">91603</strain>
        <tissue evidence="1">Leaf</tissue>
    </source>
</reference>
<accession>A0AAD5NZR1</accession>
<keyword evidence="2" id="KW-1185">Reference proteome</keyword>
<evidence type="ECO:0000313" key="1">
    <source>
        <dbReference type="EMBL" id="KAI9194665.1"/>
    </source>
</evidence>
<comment type="caution">
    <text evidence="1">The sequence shown here is derived from an EMBL/GenBank/DDBJ whole genome shotgun (WGS) entry which is preliminary data.</text>
</comment>
<dbReference type="EMBL" id="JAJSOW010000003">
    <property type="protein sequence ID" value="KAI9194665.1"/>
    <property type="molecule type" value="Genomic_DNA"/>
</dbReference>
<dbReference type="Proteomes" id="UP001064489">
    <property type="component" value="Chromosome 1"/>
</dbReference>
<proteinExistence type="predicted"/>
<organism evidence="1 2">
    <name type="scientific">Acer negundo</name>
    <name type="common">Box elder</name>
    <dbReference type="NCBI Taxonomy" id="4023"/>
    <lineage>
        <taxon>Eukaryota</taxon>
        <taxon>Viridiplantae</taxon>
        <taxon>Streptophyta</taxon>
        <taxon>Embryophyta</taxon>
        <taxon>Tracheophyta</taxon>
        <taxon>Spermatophyta</taxon>
        <taxon>Magnoliopsida</taxon>
        <taxon>eudicotyledons</taxon>
        <taxon>Gunneridae</taxon>
        <taxon>Pentapetalae</taxon>
        <taxon>rosids</taxon>
        <taxon>malvids</taxon>
        <taxon>Sapindales</taxon>
        <taxon>Sapindaceae</taxon>
        <taxon>Hippocastanoideae</taxon>
        <taxon>Acereae</taxon>
        <taxon>Acer</taxon>
    </lineage>
</organism>